<reference evidence="2" key="1">
    <citation type="journal article" date="2018" name="Nat. Plants">
        <title>Whole-genome landscape of Medicago truncatula symbiotic genes.</title>
        <authorList>
            <person name="Pecrix Y."/>
            <person name="Staton S.E."/>
            <person name="Sallet E."/>
            <person name="Lelandais-Briere C."/>
            <person name="Moreau S."/>
            <person name="Carrere S."/>
            <person name="Blein T."/>
            <person name="Jardinaud M.F."/>
            <person name="Latrasse D."/>
            <person name="Zouine M."/>
            <person name="Zahm M."/>
            <person name="Kreplak J."/>
            <person name="Mayjonade B."/>
            <person name="Satge C."/>
            <person name="Perez M."/>
            <person name="Cauet S."/>
            <person name="Marande W."/>
            <person name="Chantry-Darmon C."/>
            <person name="Lopez-Roques C."/>
            <person name="Bouchez O."/>
            <person name="Berard A."/>
            <person name="Debelle F."/>
            <person name="Munos S."/>
            <person name="Bendahmane A."/>
            <person name="Berges H."/>
            <person name="Niebel A."/>
            <person name="Buitink J."/>
            <person name="Frugier F."/>
            <person name="Benhamed M."/>
            <person name="Crespi M."/>
            <person name="Gouzy J."/>
            <person name="Gamas P."/>
        </authorList>
    </citation>
    <scope>NUCLEOTIDE SEQUENCE [LARGE SCALE GENOMIC DNA]</scope>
    <source>
        <strain evidence="2">cv. Jemalong A17</strain>
    </source>
</reference>
<organism evidence="1 2">
    <name type="scientific">Medicago truncatula</name>
    <name type="common">Barrel medic</name>
    <name type="synonym">Medicago tribuloides</name>
    <dbReference type="NCBI Taxonomy" id="3880"/>
    <lineage>
        <taxon>Eukaryota</taxon>
        <taxon>Viridiplantae</taxon>
        <taxon>Streptophyta</taxon>
        <taxon>Embryophyta</taxon>
        <taxon>Tracheophyta</taxon>
        <taxon>Spermatophyta</taxon>
        <taxon>Magnoliopsida</taxon>
        <taxon>eudicotyledons</taxon>
        <taxon>Gunneridae</taxon>
        <taxon>Pentapetalae</taxon>
        <taxon>rosids</taxon>
        <taxon>fabids</taxon>
        <taxon>Fabales</taxon>
        <taxon>Fabaceae</taxon>
        <taxon>Papilionoideae</taxon>
        <taxon>50 kb inversion clade</taxon>
        <taxon>NPAAA clade</taxon>
        <taxon>Hologalegina</taxon>
        <taxon>IRL clade</taxon>
        <taxon>Trifolieae</taxon>
        <taxon>Medicago</taxon>
    </lineage>
</organism>
<comment type="caution">
    <text evidence="1">The sequence shown here is derived from an EMBL/GenBank/DDBJ whole genome shotgun (WGS) entry which is preliminary data.</text>
</comment>
<dbReference type="Proteomes" id="UP000265566">
    <property type="component" value="Chromosome 3"/>
</dbReference>
<proteinExistence type="predicted"/>
<accession>A0A396IR77</accession>
<name>A0A396IR77_MEDTR</name>
<dbReference type="AlphaFoldDB" id="A0A396IR77"/>
<gene>
    <name evidence="1" type="ORF">MtrunA17_Chr3g0109921</name>
</gene>
<protein>
    <submittedName>
        <fullName evidence="1">Uncharacterized protein</fullName>
    </submittedName>
</protein>
<evidence type="ECO:0000313" key="2">
    <source>
        <dbReference type="Proteomes" id="UP000265566"/>
    </source>
</evidence>
<sequence>MVFARISLEWNKGVPCLSIYAFIISFLVKKVIKYIFIESSHFYDSHDEWLQEKQNHVYTL</sequence>
<dbReference type="EMBL" id="PSQE01000003">
    <property type="protein sequence ID" value="RHN68082.1"/>
    <property type="molecule type" value="Genomic_DNA"/>
</dbReference>
<dbReference type="Gramene" id="rna16379">
    <property type="protein sequence ID" value="RHN68082.1"/>
    <property type="gene ID" value="gene16379"/>
</dbReference>
<evidence type="ECO:0000313" key="1">
    <source>
        <dbReference type="EMBL" id="RHN68082.1"/>
    </source>
</evidence>